<reference evidence="1 2" key="1">
    <citation type="journal article" date="2018" name="Nat. Ecol. Evol.">
        <title>Pezizomycetes genomes reveal the molecular basis of ectomycorrhizal truffle lifestyle.</title>
        <authorList>
            <person name="Murat C."/>
            <person name="Payen T."/>
            <person name="Noel B."/>
            <person name="Kuo A."/>
            <person name="Morin E."/>
            <person name="Chen J."/>
            <person name="Kohler A."/>
            <person name="Krizsan K."/>
            <person name="Balestrini R."/>
            <person name="Da Silva C."/>
            <person name="Montanini B."/>
            <person name="Hainaut M."/>
            <person name="Levati E."/>
            <person name="Barry K.W."/>
            <person name="Belfiori B."/>
            <person name="Cichocki N."/>
            <person name="Clum A."/>
            <person name="Dockter R.B."/>
            <person name="Fauchery L."/>
            <person name="Guy J."/>
            <person name="Iotti M."/>
            <person name="Le Tacon F."/>
            <person name="Lindquist E.A."/>
            <person name="Lipzen A."/>
            <person name="Malagnac F."/>
            <person name="Mello A."/>
            <person name="Molinier V."/>
            <person name="Miyauchi S."/>
            <person name="Poulain J."/>
            <person name="Riccioni C."/>
            <person name="Rubini A."/>
            <person name="Sitrit Y."/>
            <person name="Splivallo R."/>
            <person name="Traeger S."/>
            <person name="Wang M."/>
            <person name="Zifcakova L."/>
            <person name="Wipf D."/>
            <person name="Zambonelli A."/>
            <person name="Paolocci F."/>
            <person name="Nowrousian M."/>
            <person name="Ottonello S."/>
            <person name="Baldrian P."/>
            <person name="Spatafora J.W."/>
            <person name="Henrissat B."/>
            <person name="Nagy L.G."/>
            <person name="Aury J.M."/>
            <person name="Wincker P."/>
            <person name="Grigoriev I.V."/>
            <person name="Bonfante P."/>
            <person name="Martin F.M."/>
        </authorList>
    </citation>
    <scope>NUCLEOTIDE SEQUENCE [LARGE SCALE GENOMIC DNA]</scope>
    <source>
        <strain evidence="1 2">ATCC MYA-4762</strain>
    </source>
</reference>
<dbReference type="AlphaFoldDB" id="A0A3N4LB17"/>
<organism evidence="1 2">
    <name type="scientific">Terfezia boudieri ATCC MYA-4762</name>
    <dbReference type="NCBI Taxonomy" id="1051890"/>
    <lineage>
        <taxon>Eukaryota</taxon>
        <taxon>Fungi</taxon>
        <taxon>Dikarya</taxon>
        <taxon>Ascomycota</taxon>
        <taxon>Pezizomycotina</taxon>
        <taxon>Pezizomycetes</taxon>
        <taxon>Pezizales</taxon>
        <taxon>Pezizaceae</taxon>
        <taxon>Terfezia</taxon>
    </lineage>
</organism>
<sequence>MVLLLLQLQLRKSQSQRSLSLLLADACGGSEKIARGIRTWADFWISSRYIRVGMRGTFSKVSSWLTDEGVLLTIREYIGAVGEKLTSHGLAKAVNKYLKEEHIINGAEDWNCSISERTARIWLNKLGFQWKDVQKGVYVDGHERDDVIAYRQNIFLPQMDEIYSSGSLRQWDEDGKVIPICLPLGEKEKILITHDESTFNANDGKWQMWIKDNAYPLRKKGRGKGIMVSEFMTPRGRLAVPPHIYAEDLPRHQATEFLEYGQDNWWTEEKMVEHVSNIAIPIFERAYPGCQAVFLFDNASNHAAFAPDTLVVTNMNLGLGGKQPVMREGFIHSKQRPQTMIFPENYSDLALRGKPKGIKQVLLERGL</sequence>
<dbReference type="PANTHER" id="PTHR35871:SF1">
    <property type="entry name" value="CXC1-LIKE CYSTEINE CLUSTER ASSOCIATED WITH KDZ TRANSPOSASES DOMAIN-CONTAINING PROTEIN"/>
    <property type="match status" value="1"/>
</dbReference>
<accession>A0A3N4LB17</accession>
<dbReference type="InParanoid" id="A0A3N4LB17"/>
<evidence type="ECO:0000313" key="2">
    <source>
        <dbReference type="Proteomes" id="UP000267821"/>
    </source>
</evidence>
<dbReference type="PANTHER" id="PTHR35871">
    <property type="entry name" value="EXPRESSED PROTEIN"/>
    <property type="match status" value="1"/>
</dbReference>
<evidence type="ECO:0000313" key="1">
    <source>
        <dbReference type="EMBL" id="RPB20084.1"/>
    </source>
</evidence>
<dbReference type="OrthoDB" id="5393981at2759"/>
<protein>
    <submittedName>
        <fullName evidence="1">Uncharacterized protein</fullName>
    </submittedName>
</protein>
<dbReference type="Proteomes" id="UP000267821">
    <property type="component" value="Unassembled WGS sequence"/>
</dbReference>
<name>A0A3N4LB17_9PEZI</name>
<keyword evidence="2" id="KW-1185">Reference proteome</keyword>
<gene>
    <name evidence="1" type="ORF">L211DRAFT_870918</name>
</gene>
<proteinExistence type="predicted"/>
<dbReference type="EMBL" id="ML121578">
    <property type="protein sequence ID" value="RPB20084.1"/>
    <property type="molecule type" value="Genomic_DNA"/>
</dbReference>